<evidence type="ECO:0000313" key="3">
    <source>
        <dbReference type="Proteomes" id="UP001241988"/>
    </source>
</evidence>
<dbReference type="InterPro" id="IPR037523">
    <property type="entry name" value="VOC_core"/>
</dbReference>
<protein>
    <submittedName>
        <fullName evidence="2">Lactoylglutathione lyase</fullName>
    </submittedName>
</protein>
<dbReference type="Proteomes" id="UP001241988">
    <property type="component" value="Unassembled WGS sequence"/>
</dbReference>
<name>A0ABU0GPM3_9BACL</name>
<evidence type="ECO:0000313" key="2">
    <source>
        <dbReference type="EMBL" id="MDQ0427308.1"/>
    </source>
</evidence>
<dbReference type="PROSITE" id="PS51819">
    <property type="entry name" value="VOC"/>
    <property type="match status" value="1"/>
</dbReference>
<dbReference type="InterPro" id="IPR029068">
    <property type="entry name" value="Glyas_Bleomycin-R_OHBP_Dase"/>
</dbReference>
<dbReference type="EMBL" id="JAUSWB010000001">
    <property type="protein sequence ID" value="MDQ0427308.1"/>
    <property type="molecule type" value="Genomic_DNA"/>
</dbReference>
<dbReference type="GO" id="GO:0016829">
    <property type="term" value="F:lyase activity"/>
    <property type="evidence" value="ECO:0007669"/>
    <property type="project" value="UniProtKB-KW"/>
</dbReference>
<keyword evidence="2" id="KW-0456">Lyase</keyword>
<keyword evidence="3" id="KW-1185">Reference proteome</keyword>
<dbReference type="PANTHER" id="PTHR36503">
    <property type="entry name" value="BLR2520 PROTEIN"/>
    <property type="match status" value="1"/>
</dbReference>
<sequence>MKELWINLPVKDLSKSRTFFSDIGMEIMDGGEGNTQMVGMVVGTHQVHVMLVQDERFKSFTHNALTDTDQSTEALFSISVDTKEELEEIIGNVKQAGGFVFGEPTERDGLYGAGFADLDGHRWNLLVM</sequence>
<evidence type="ECO:0000259" key="1">
    <source>
        <dbReference type="PROSITE" id="PS51819"/>
    </source>
</evidence>
<organism evidence="2 3">
    <name type="scientific">Planomicrobium stackebrandtii</name>
    <dbReference type="NCBI Taxonomy" id="253160"/>
    <lineage>
        <taxon>Bacteria</taxon>
        <taxon>Bacillati</taxon>
        <taxon>Bacillota</taxon>
        <taxon>Bacilli</taxon>
        <taxon>Bacillales</taxon>
        <taxon>Caryophanaceae</taxon>
        <taxon>Planomicrobium</taxon>
    </lineage>
</organism>
<comment type="caution">
    <text evidence="2">The sequence shown here is derived from an EMBL/GenBank/DDBJ whole genome shotgun (WGS) entry which is preliminary data.</text>
</comment>
<feature type="domain" description="VOC" evidence="1">
    <location>
        <begin position="2"/>
        <end position="128"/>
    </location>
</feature>
<dbReference type="PANTHER" id="PTHR36503:SF2">
    <property type="entry name" value="BLR2408 PROTEIN"/>
    <property type="match status" value="1"/>
</dbReference>
<accession>A0ABU0GPM3</accession>
<dbReference type="RefSeq" id="WP_308785630.1">
    <property type="nucleotide sequence ID" value="NZ_JAUSWB010000001.1"/>
</dbReference>
<dbReference type="Gene3D" id="3.10.180.10">
    <property type="entry name" value="2,3-Dihydroxybiphenyl 1,2-Dioxygenase, domain 1"/>
    <property type="match status" value="1"/>
</dbReference>
<dbReference type="SUPFAM" id="SSF54593">
    <property type="entry name" value="Glyoxalase/Bleomycin resistance protein/Dihydroxybiphenyl dioxygenase"/>
    <property type="match status" value="1"/>
</dbReference>
<gene>
    <name evidence="2" type="ORF">QOZ98_000133</name>
</gene>
<dbReference type="Pfam" id="PF00903">
    <property type="entry name" value="Glyoxalase"/>
    <property type="match status" value="1"/>
</dbReference>
<reference evidence="2 3" key="1">
    <citation type="submission" date="2023-07" db="EMBL/GenBank/DDBJ databases">
        <title>Genomic Encyclopedia of Type Strains, Phase IV (KMG-IV): sequencing the most valuable type-strain genomes for metagenomic binning, comparative biology and taxonomic classification.</title>
        <authorList>
            <person name="Goeker M."/>
        </authorList>
    </citation>
    <scope>NUCLEOTIDE SEQUENCE [LARGE SCALE GENOMIC DNA]</scope>
    <source>
        <strain evidence="2 3">DSM 16419</strain>
    </source>
</reference>
<dbReference type="InterPro" id="IPR004360">
    <property type="entry name" value="Glyas_Fos-R_dOase_dom"/>
</dbReference>
<proteinExistence type="predicted"/>